<evidence type="ECO:0000256" key="1">
    <source>
        <dbReference type="SAM" id="SignalP"/>
    </source>
</evidence>
<reference evidence="2 3" key="1">
    <citation type="submission" date="2018-03" db="EMBL/GenBank/DDBJ databases">
        <title>Genomic Encyclopedia of Archaeal and Bacterial Type Strains, Phase II (KMG-II): from individual species to whole genera.</title>
        <authorList>
            <person name="Goeker M."/>
        </authorList>
    </citation>
    <scope>NUCLEOTIDE SEQUENCE [LARGE SCALE GENOMIC DNA]</scope>
    <source>
        <strain evidence="2 3">DSM 18107</strain>
    </source>
</reference>
<dbReference type="Proteomes" id="UP000240978">
    <property type="component" value="Unassembled WGS sequence"/>
</dbReference>
<comment type="caution">
    <text evidence="2">The sequence shown here is derived from an EMBL/GenBank/DDBJ whole genome shotgun (WGS) entry which is preliminary data.</text>
</comment>
<dbReference type="RefSeq" id="WP_106602934.1">
    <property type="nucleotide sequence ID" value="NZ_PYGK01000006.1"/>
</dbReference>
<protein>
    <recommendedName>
        <fullName evidence="4">DUF4397 domain-containing protein</fullName>
    </recommendedName>
</protein>
<dbReference type="OrthoDB" id="643247at2"/>
<evidence type="ECO:0008006" key="4">
    <source>
        <dbReference type="Google" id="ProtNLM"/>
    </source>
</evidence>
<dbReference type="EMBL" id="PYGK01000006">
    <property type="protein sequence ID" value="PSL29721.1"/>
    <property type="molecule type" value="Genomic_DNA"/>
</dbReference>
<keyword evidence="1" id="KW-0732">Signal</keyword>
<organism evidence="2 3">
    <name type="scientific">Chitinophaga ginsengisoli</name>
    <dbReference type="NCBI Taxonomy" id="363837"/>
    <lineage>
        <taxon>Bacteria</taxon>
        <taxon>Pseudomonadati</taxon>
        <taxon>Bacteroidota</taxon>
        <taxon>Chitinophagia</taxon>
        <taxon>Chitinophagales</taxon>
        <taxon>Chitinophagaceae</taxon>
        <taxon>Chitinophaga</taxon>
    </lineage>
</organism>
<dbReference type="PROSITE" id="PS51257">
    <property type="entry name" value="PROKAR_LIPOPROTEIN"/>
    <property type="match status" value="1"/>
</dbReference>
<feature type="chain" id="PRO_5015172338" description="DUF4397 domain-containing protein" evidence="1">
    <location>
        <begin position="18"/>
        <end position="251"/>
    </location>
</feature>
<evidence type="ECO:0000313" key="3">
    <source>
        <dbReference type="Proteomes" id="UP000240978"/>
    </source>
</evidence>
<dbReference type="AlphaFoldDB" id="A0A2P8G6V9"/>
<proteinExistence type="predicted"/>
<feature type="signal peptide" evidence="1">
    <location>
        <begin position="1"/>
        <end position="17"/>
    </location>
</feature>
<keyword evidence="3" id="KW-1185">Reference proteome</keyword>
<sequence>MLRFSKVILLAALVLLAACKKGEPVSEFSFASFTAELLALPGTANVDIYVGQTKVDSLTAGAVAGISSPLMLAAGQSSTISFKKAGTDDVLLDTVVKALAGEKLTLKLAYSPTLGIQSFMTGSDGNIPADSAVFFLFNQLPVELQADDVHVDGYLFKFNGTDYEDTGISWLNLEKNKLHSNQTKLAVTGEDGLPIQYIIKLKDKATGEFLVDAFGIDGLSPNFLPGERQIMTLTGMQARGRWKFLAESAAY</sequence>
<evidence type="ECO:0000313" key="2">
    <source>
        <dbReference type="EMBL" id="PSL29721.1"/>
    </source>
</evidence>
<gene>
    <name evidence="2" type="ORF">CLV42_10654</name>
</gene>
<name>A0A2P8G6V9_9BACT</name>
<accession>A0A2P8G6V9</accession>